<gene>
    <name evidence="2" type="ORF">AFUS01_LOCUS5653</name>
</gene>
<evidence type="ECO:0000313" key="3">
    <source>
        <dbReference type="Proteomes" id="UP000708208"/>
    </source>
</evidence>
<dbReference type="PROSITE" id="PS50853">
    <property type="entry name" value="FN3"/>
    <property type="match status" value="1"/>
</dbReference>
<sequence>NETSYQVLNLEPFTVYSFRVAAKNGMILFMGI</sequence>
<proteinExistence type="predicted"/>
<reference evidence="2" key="1">
    <citation type="submission" date="2021-06" db="EMBL/GenBank/DDBJ databases">
        <authorList>
            <person name="Hodson N. C."/>
            <person name="Mongue J. A."/>
            <person name="Jaron S. K."/>
        </authorList>
    </citation>
    <scope>NUCLEOTIDE SEQUENCE</scope>
</reference>
<dbReference type="Proteomes" id="UP000708208">
    <property type="component" value="Unassembled WGS sequence"/>
</dbReference>
<dbReference type="AlphaFoldDB" id="A0A8J2JXX4"/>
<protein>
    <recommendedName>
        <fullName evidence="1">Fibronectin type-III domain-containing protein</fullName>
    </recommendedName>
</protein>
<name>A0A8J2JXX4_9HEXA</name>
<dbReference type="CDD" id="cd00063">
    <property type="entry name" value="FN3"/>
    <property type="match status" value="1"/>
</dbReference>
<dbReference type="EMBL" id="CAJVCH010036120">
    <property type="protein sequence ID" value="CAG7716124.1"/>
    <property type="molecule type" value="Genomic_DNA"/>
</dbReference>
<keyword evidence="3" id="KW-1185">Reference proteome</keyword>
<accession>A0A8J2JXX4</accession>
<organism evidence="2 3">
    <name type="scientific">Allacma fusca</name>
    <dbReference type="NCBI Taxonomy" id="39272"/>
    <lineage>
        <taxon>Eukaryota</taxon>
        <taxon>Metazoa</taxon>
        <taxon>Ecdysozoa</taxon>
        <taxon>Arthropoda</taxon>
        <taxon>Hexapoda</taxon>
        <taxon>Collembola</taxon>
        <taxon>Symphypleona</taxon>
        <taxon>Sminthuridae</taxon>
        <taxon>Allacma</taxon>
    </lineage>
</organism>
<dbReference type="InterPro" id="IPR003961">
    <property type="entry name" value="FN3_dom"/>
</dbReference>
<feature type="non-terminal residue" evidence="2">
    <location>
        <position position="1"/>
    </location>
</feature>
<evidence type="ECO:0000259" key="1">
    <source>
        <dbReference type="PROSITE" id="PS50853"/>
    </source>
</evidence>
<evidence type="ECO:0000313" key="2">
    <source>
        <dbReference type="EMBL" id="CAG7716124.1"/>
    </source>
</evidence>
<feature type="domain" description="Fibronectin type-III" evidence="1">
    <location>
        <begin position="1"/>
        <end position="32"/>
    </location>
</feature>
<comment type="caution">
    <text evidence="2">The sequence shown here is derived from an EMBL/GenBank/DDBJ whole genome shotgun (WGS) entry which is preliminary data.</text>
</comment>